<name>A0A2P6TEZ6_CHLSO</name>
<dbReference type="GO" id="GO:0016757">
    <property type="term" value="F:glycosyltransferase activity"/>
    <property type="evidence" value="ECO:0007669"/>
    <property type="project" value="UniProtKB-KW"/>
</dbReference>
<feature type="transmembrane region" description="Helical" evidence="7">
    <location>
        <begin position="479"/>
        <end position="506"/>
    </location>
</feature>
<keyword evidence="7" id="KW-0812">Transmembrane</keyword>
<dbReference type="InterPro" id="IPR044174">
    <property type="entry name" value="BC10-like"/>
</dbReference>
<dbReference type="Proteomes" id="UP000239899">
    <property type="component" value="Unassembled WGS sequence"/>
</dbReference>
<keyword evidence="2" id="KW-0328">Glycosyltransferase</keyword>
<dbReference type="Pfam" id="PF02485">
    <property type="entry name" value="Branch"/>
    <property type="match status" value="1"/>
</dbReference>
<dbReference type="OrthoDB" id="191334at2759"/>
<evidence type="ECO:0000313" key="9">
    <source>
        <dbReference type="Proteomes" id="UP000239899"/>
    </source>
</evidence>
<dbReference type="PANTHER" id="PTHR31042">
    <property type="entry name" value="CORE-2/I-BRANCHING BETA-1,6-N-ACETYLGLUCOSAMINYLTRANSFERASE FAMILY PROTEIN-RELATED"/>
    <property type="match status" value="1"/>
</dbReference>
<evidence type="ECO:0000256" key="3">
    <source>
        <dbReference type="ARBA" id="ARBA00022679"/>
    </source>
</evidence>
<dbReference type="GO" id="GO:0016020">
    <property type="term" value="C:membrane"/>
    <property type="evidence" value="ECO:0007669"/>
    <property type="project" value="UniProtKB-SubCell"/>
</dbReference>
<dbReference type="EMBL" id="LHPG02000019">
    <property type="protein sequence ID" value="PRW32548.1"/>
    <property type="molecule type" value="Genomic_DNA"/>
</dbReference>
<dbReference type="PANTHER" id="PTHR31042:SF150">
    <property type="entry name" value="OS06G0661900 PROTEIN"/>
    <property type="match status" value="1"/>
</dbReference>
<keyword evidence="3" id="KW-0808">Transferase</keyword>
<feature type="region of interest" description="Disordered" evidence="6">
    <location>
        <begin position="1"/>
        <end position="48"/>
    </location>
</feature>
<evidence type="ECO:0000256" key="6">
    <source>
        <dbReference type="SAM" id="MobiDB-lite"/>
    </source>
</evidence>
<organism evidence="8 9">
    <name type="scientific">Chlorella sorokiniana</name>
    <name type="common">Freshwater green alga</name>
    <dbReference type="NCBI Taxonomy" id="3076"/>
    <lineage>
        <taxon>Eukaryota</taxon>
        <taxon>Viridiplantae</taxon>
        <taxon>Chlorophyta</taxon>
        <taxon>core chlorophytes</taxon>
        <taxon>Trebouxiophyceae</taxon>
        <taxon>Chlorellales</taxon>
        <taxon>Chlorellaceae</taxon>
        <taxon>Chlorella clade</taxon>
        <taxon>Chlorella</taxon>
    </lineage>
</organism>
<comment type="subcellular location">
    <subcellularLocation>
        <location evidence="1">Membrane</location>
        <topology evidence="1">Single-pass type II membrane protein</topology>
    </subcellularLocation>
</comment>
<proteinExistence type="predicted"/>
<dbReference type="InterPro" id="IPR003406">
    <property type="entry name" value="Glyco_trans_14"/>
</dbReference>
<comment type="caution">
    <text evidence="8">The sequence shown here is derived from an EMBL/GenBank/DDBJ whole genome shotgun (WGS) entry which is preliminary data.</text>
</comment>
<keyword evidence="9" id="KW-1185">Reference proteome</keyword>
<protein>
    <submittedName>
        <fullName evidence="8">Transcription initiation factor TFIID subunit 13</fullName>
    </submittedName>
</protein>
<reference evidence="8 9" key="1">
    <citation type="journal article" date="2018" name="Plant J.">
        <title>Genome sequences of Chlorella sorokiniana UTEX 1602 and Micractinium conductrix SAG 241.80: implications to maltose excretion by a green alga.</title>
        <authorList>
            <person name="Arriola M.B."/>
            <person name="Velmurugan N."/>
            <person name="Zhang Y."/>
            <person name="Plunkett M.H."/>
            <person name="Hondzo H."/>
            <person name="Barney B.M."/>
        </authorList>
    </citation>
    <scope>NUCLEOTIDE SEQUENCE [LARGE SCALE GENOMIC DNA]</scope>
    <source>
        <strain evidence="9">UTEX 1602</strain>
    </source>
</reference>
<evidence type="ECO:0000256" key="5">
    <source>
        <dbReference type="ARBA" id="ARBA00023180"/>
    </source>
</evidence>
<feature type="compositionally biased region" description="Low complexity" evidence="6">
    <location>
        <begin position="1"/>
        <end position="21"/>
    </location>
</feature>
<evidence type="ECO:0000256" key="7">
    <source>
        <dbReference type="SAM" id="Phobius"/>
    </source>
</evidence>
<evidence type="ECO:0000256" key="1">
    <source>
        <dbReference type="ARBA" id="ARBA00004606"/>
    </source>
</evidence>
<keyword evidence="4 7" id="KW-0472">Membrane</keyword>
<evidence type="ECO:0000256" key="4">
    <source>
        <dbReference type="ARBA" id="ARBA00023136"/>
    </source>
</evidence>
<dbReference type="AlphaFoldDB" id="A0A2P6TEZ6"/>
<dbReference type="GO" id="GO:0003743">
    <property type="term" value="F:translation initiation factor activity"/>
    <property type="evidence" value="ECO:0007669"/>
    <property type="project" value="UniProtKB-KW"/>
</dbReference>
<sequence length="511" mass="56184">MALPRGASSALLRRAASQAALNGERSHGSTADAAPDADPDSPPAAARPAPGGLACRRLVVRCMLLLHTALVASVLLATVTSITSRQQRSRELAQRLLEGGGGEAPSSWVPPVNSTALRQCGEALELPQVALLFLVKGPFHHETLWRLCFPAYPPGSLFHGRELPQKERVVTEWGQHSLVDAARTLLRAAYRNPRVTKFALMSESDLPLYSPHLLYTQLVSERLSRINACNTTRGWRLFEHRWVDRMATHRLKEHHWRKSWQWFALTREHVELILNDTEVDGALRAHCRTMWEPERKDERECYSDEHVFPTVLAMHGRDNETDCQGWLMDTDWSRVPRLSPHPYEYPADEVTNALLHRLRRPHLPGCSHAATAAATAAGGFLPASSLQAAGTAGTAGAAALTGVCLRLEQQLAMHRARHRPLGPQCRLLARKFLNYTAEATLAAVAPCDSSALVLNKGVCPFETPLQAGTRRRWQHTAPLALLLGSTLLLLPPLAALLLAAVGSAAAGRHRE</sequence>
<evidence type="ECO:0000256" key="2">
    <source>
        <dbReference type="ARBA" id="ARBA00022676"/>
    </source>
</evidence>
<keyword evidence="7" id="KW-1133">Transmembrane helix</keyword>
<keyword evidence="5" id="KW-0325">Glycoprotein</keyword>
<gene>
    <name evidence="8" type="ORF">C2E21_8203</name>
</gene>
<accession>A0A2P6TEZ6</accession>
<evidence type="ECO:0000313" key="8">
    <source>
        <dbReference type="EMBL" id="PRW32548.1"/>
    </source>
</evidence>